<sequence>MARPYGPTTCGCIRQWAALGGGVERRCMTGGGARLELDMAEHLGAELDAAEADACFWTAPDTSNHIMSQRRRQDQELQLVSEDCNTKRKNGADKDIMGEVTRTHEAIQLLDKSISTLQMELAAKRITLELVRKGVPVTSETSQPRKKAFVVVGVYHSVAARVVIQSGRHGCHKDHVEGYHELSAKTKIFFSTAVGIWDADLYVKVDDDVHIVSGKGKLAMFVSRLLIGAVSAYASLSRGSRMYMPDAECSHLATCSVHLDDRASMAATEIAQYWT</sequence>
<evidence type="ECO:0000256" key="5">
    <source>
        <dbReference type="ARBA" id="ARBA00022676"/>
    </source>
</evidence>
<evidence type="ECO:0000256" key="7">
    <source>
        <dbReference type="ARBA" id="ARBA00022692"/>
    </source>
</evidence>
<evidence type="ECO:0000313" key="14">
    <source>
        <dbReference type="EMBL" id="KAK1617487.1"/>
    </source>
</evidence>
<evidence type="ECO:0000256" key="10">
    <source>
        <dbReference type="ARBA" id="ARBA00023034"/>
    </source>
</evidence>
<evidence type="ECO:0000256" key="12">
    <source>
        <dbReference type="ARBA" id="ARBA00023211"/>
    </source>
</evidence>
<evidence type="ECO:0000256" key="6">
    <source>
        <dbReference type="ARBA" id="ARBA00022679"/>
    </source>
</evidence>
<comment type="caution">
    <text evidence="14">The sequence shown here is derived from an EMBL/GenBank/DDBJ whole genome shotgun (WGS) entry which is preliminary data.</text>
</comment>
<keyword evidence="5" id="KW-0328">Glycosyltransferase</keyword>
<accession>A0AAD8RC11</accession>
<dbReference type="InterPro" id="IPR002659">
    <property type="entry name" value="Glyco_trans_31"/>
</dbReference>
<protein>
    <recommendedName>
        <fullName evidence="13">DUF4094 domain-containing protein</fullName>
    </recommendedName>
</protein>
<dbReference type="InterPro" id="IPR025298">
    <property type="entry name" value="DUF4094"/>
</dbReference>
<gene>
    <name evidence="14" type="ORF">QYE76_023004</name>
</gene>
<keyword evidence="11" id="KW-0472">Membrane</keyword>
<comment type="cofactor">
    <cofactor evidence="1">
        <name>Mn(2+)</name>
        <dbReference type="ChEBI" id="CHEBI:29035"/>
    </cofactor>
</comment>
<feature type="domain" description="DUF4094" evidence="13">
    <location>
        <begin position="56"/>
        <end position="125"/>
    </location>
</feature>
<evidence type="ECO:0000256" key="11">
    <source>
        <dbReference type="ARBA" id="ARBA00023136"/>
    </source>
</evidence>
<comment type="subcellular location">
    <subcellularLocation>
        <location evidence="2">Golgi apparatus membrane</location>
        <topology evidence="2">Single-pass type II membrane protein</topology>
    </subcellularLocation>
</comment>
<evidence type="ECO:0000256" key="8">
    <source>
        <dbReference type="ARBA" id="ARBA00022968"/>
    </source>
</evidence>
<evidence type="ECO:0000313" key="15">
    <source>
        <dbReference type="Proteomes" id="UP001231189"/>
    </source>
</evidence>
<evidence type="ECO:0000256" key="2">
    <source>
        <dbReference type="ARBA" id="ARBA00004323"/>
    </source>
</evidence>
<dbReference type="GO" id="GO:0016758">
    <property type="term" value="F:hexosyltransferase activity"/>
    <property type="evidence" value="ECO:0007669"/>
    <property type="project" value="InterPro"/>
</dbReference>
<keyword evidence="15" id="KW-1185">Reference proteome</keyword>
<keyword evidence="6" id="KW-0808">Transferase</keyword>
<dbReference type="Proteomes" id="UP001231189">
    <property type="component" value="Unassembled WGS sequence"/>
</dbReference>
<keyword evidence="10" id="KW-0333">Golgi apparatus</keyword>
<dbReference type="AlphaFoldDB" id="A0AAD8RC11"/>
<reference evidence="14" key="1">
    <citation type="submission" date="2023-07" db="EMBL/GenBank/DDBJ databases">
        <title>A chromosome-level genome assembly of Lolium multiflorum.</title>
        <authorList>
            <person name="Chen Y."/>
            <person name="Copetti D."/>
            <person name="Kolliker R."/>
            <person name="Studer B."/>
        </authorList>
    </citation>
    <scope>NUCLEOTIDE SEQUENCE</scope>
    <source>
        <strain evidence="14">02402/16</strain>
        <tissue evidence="14">Leaf</tissue>
    </source>
</reference>
<comment type="similarity">
    <text evidence="4">Belongs to the glycosyltransferase 31 family.</text>
</comment>
<dbReference type="GO" id="GO:0000139">
    <property type="term" value="C:Golgi membrane"/>
    <property type="evidence" value="ECO:0007669"/>
    <property type="project" value="UniProtKB-SubCell"/>
</dbReference>
<evidence type="ECO:0000256" key="4">
    <source>
        <dbReference type="ARBA" id="ARBA00008661"/>
    </source>
</evidence>
<proteinExistence type="inferred from homology"/>
<keyword evidence="9" id="KW-1133">Transmembrane helix</keyword>
<organism evidence="14 15">
    <name type="scientific">Lolium multiflorum</name>
    <name type="common">Italian ryegrass</name>
    <name type="synonym">Lolium perenne subsp. multiflorum</name>
    <dbReference type="NCBI Taxonomy" id="4521"/>
    <lineage>
        <taxon>Eukaryota</taxon>
        <taxon>Viridiplantae</taxon>
        <taxon>Streptophyta</taxon>
        <taxon>Embryophyta</taxon>
        <taxon>Tracheophyta</taxon>
        <taxon>Spermatophyta</taxon>
        <taxon>Magnoliopsida</taxon>
        <taxon>Liliopsida</taxon>
        <taxon>Poales</taxon>
        <taxon>Poaceae</taxon>
        <taxon>BOP clade</taxon>
        <taxon>Pooideae</taxon>
        <taxon>Poodae</taxon>
        <taxon>Poeae</taxon>
        <taxon>Poeae Chloroplast Group 2 (Poeae type)</taxon>
        <taxon>Loliodinae</taxon>
        <taxon>Loliinae</taxon>
        <taxon>Lolium</taxon>
    </lineage>
</organism>
<keyword evidence="12" id="KW-0464">Manganese</keyword>
<keyword evidence="7" id="KW-0812">Transmembrane</keyword>
<comment type="pathway">
    <text evidence="3">Protein modification; protein glycosylation.</text>
</comment>
<evidence type="ECO:0000259" key="13">
    <source>
        <dbReference type="Pfam" id="PF13334"/>
    </source>
</evidence>
<dbReference type="Pfam" id="PF13334">
    <property type="entry name" value="DUF4094"/>
    <property type="match status" value="1"/>
</dbReference>
<dbReference type="Pfam" id="PF01762">
    <property type="entry name" value="Galactosyl_T"/>
    <property type="match status" value="1"/>
</dbReference>
<evidence type="ECO:0000256" key="1">
    <source>
        <dbReference type="ARBA" id="ARBA00001936"/>
    </source>
</evidence>
<evidence type="ECO:0000256" key="3">
    <source>
        <dbReference type="ARBA" id="ARBA00004922"/>
    </source>
</evidence>
<dbReference type="EMBL" id="JAUUTY010000006">
    <property type="protein sequence ID" value="KAK1617487.1"/>
    <property type="molecule type" value="Genomic_DNA"/>
</dbReference>
<keyword evidence="8" id="KW-0735">Signal-anchor</keyword>
<evidence type="ECO:0000256" key="9">
    <source>
        <dbReference type="ARBA" id="ARBA00022989"/>
    </source>
</evidence>
<name>A0AAD8RC11_LOLMU</name>